<reference evidence="1" key="2">
    <citation type="submission" date="2023-01" db="EMBL/GenBank/DDBJ databases">
        <authorList>
            <person name="Sun Q."/>
            <person name="Evtushenko L."/>
        </authorList>
    </citation>
    <scope>NUCLEOTIDE SEQUENCE</scope>
    <source>
        <strain evidence="1">VKM B-1513</strain>
    </source>
</reference>
<protein>
    <recommendedName>
        <fullName evidence="3">Oxidoreductase molybdopterin-binding domain-containing protein</fullName>
    </recommendedName>
</protein>
<accession>A0A9W6MPE0</accession>
<proteinExistence type="predicted"/>
<dbReference type="EMBL" id="BSFE01000008">
    <property type="protein sequence ID" value="GLK53098.1"/>
    <property type="molecule type" value="Genomic_DNA"/>
</dbReference>
<dbReference type="InterPro" id="IPR036374">
    <property type="entry name" value="OxRdtase_Mopterin-bd_sf"/>
</dbReference>
<dbReference type="RefSeq" id="WP_271187458.1">
    <property type="nucleotide sequence ID" value="NZ_BSFE01000008.1"/>
</dbReference>
<evidence type="ECO:0008006" key="3">
    <source>
        <dbReference type="Google" id="ProtNLM"/>
    </source>
</evidence>
<comment type="caution">
    <text evidence="1">The sequence shown here is derived from an EMBL/GenBank/DDBJ whole genome shotgun (WGS) entry which is preliminary data.</text>
</comment>
<dbReference type="PROSITE" id="PS51257">
    <property type="entry name" value="PROKAR_LIPOPROTEIN"/>
    <property type="match status" value="1"/>
</dbReference>
<dbReference type="SUPFAM" id="SSF56524">
    <property type="entry name" value="Oxidoreductase molybdopterin-binding domain"/>
    <property type="match status" value="1"/>
</dbReference>
<reference evidence="1" key="1">
    <citation type="journal article" date="2014" name="Int. J. Syst. Evol. Microbiol.">
        <title>Complete genome sequence of Corynebacterium casei LMG S-19264T (=DSM 44701T), isolated from a smear-ripened cheese.</title>
        <authorList>
            <consortium name="US DOE Joint Genome Institute (JGI-PGF)"/>
            <person name="Walter F."/>
            <person name="Albersmeier A."/>
            <person name="Kalinowski J."/>
            <person name="Ruckert C."/>
        </authorList>
    </citation>
    <scope>NUCLEOTIDE SEQUENCE</scope>
    <source>
        <strain evidence="1">VKM B-1513</strain>
    </source>
</reference>
<dbReference type="Proteomes" id="UP001143486">
    <property type="component" value="Unassembled WGS sequence"/>
</dbReference>
<dbReference type="AlphaFoldDB" id="A0A9W6MPE0"/>
<dbReference type="Gene3D" id="3.90.420.10">
    <property type="entry name" value="Oxidoreductase, molybdopterin-binding domain"/>
    <property type="match status" value="1"/>
</dbReference>
<name>A0A9W6MPE0_9PROT</name>
<organism evidence="1 2">
    <name type="scientific">Maricaulis virginensis</name>
    <dbReference type="NCBI Taxonomy" id="144022"/>
    <lineage>
        <taxon>Bacteria</taxon>
        <taxon>Pseudomonadati</taxon>
        <taxon>Pseudomonadota</taxon>
        <taxon>Alphaproteobacteria</taxon>
        <taxon>Maricaulales</taxon>
        <taxon>Maricaulaceae</taxon>
        <taxon>Maricaulis</taxon>
    </lineage>
</organism>
<evidence type="ECO:0000313" key="1">
    <source>
        <dbReference type="EMBL" id="GLK53098.1"/>
    </source>
</evidence>
<evidence type="ECO:0000313" key="2">
    <source>
        <dbReference type="Proteomes" id="UP001143486"/>
    </source>
</evidence>
<keyword evidence="2" id="KW-1185">Reference proteome</keyword>
<sequence>MKKTIAGLAAFLLLAACGPESRTVGDLPVITVFGEIEAEPTRAAMDPDVEPLFARYGLVFEAAAELSWPQLAALEQHRIDTDYPAGGPVRHFSGPLLRDVLGLVRPREEEIVVTALDGYQRSLARMTLDVHDVILAIRVDGDPIPLGGFGPAMIVWPRAQDQALTGMPDDDWVWGVFAIEVRAESTSPAP</sequence>
<gene>
    <name evidence="1" type="ORF">GCM10017621_26060</name>
</gene>